<sequence>MERLSVALEDAVEEPLSKVFSQLKFAPVLSLEKNKIWQWQQTKRTTLVEFLTPSFEADEGIRDLPALGVSAQSLHHLDFLLSDPMQVPLVYRSGALVQIPQPERFAIHKLIVADRRSSDPSRLKARKDRAQADLLIEVLSEERPGEPAKAYEDAIGRGPVWRNRISASLNLMSQARKRIDDIT</sequence>
<protein>
    <recommendedName>
        <fullName evidence="1">Nucleotidyltransferase-like domain-containing protein</fullName>
    </recommendedName>
</protein>
<keyword evidence="3" id="KW-1185">Reference proteome</keyword>
<dbReference type="EMBL" id="QCYG01000004">
    <property type="protein sequence ID" value="PVA07095.1"/>
    <property type="molecule type" value="Genomic_DNA"/>
</dbReference>
<dbReference type="Proteomes" id="UP000244817">
    <property type="component" value="Unassembled WGS sequence"/>
</dbReference>
<dbReference type="OrthoDB" id="5469612at2"/>
<accession>A0A2T7FY58</accession>
<dbReference type="AlphaFoldDB" id="A0A2T7FY58"/>
<name>A0A2T7FY58_9RHOB</name>
<dbReference type="InterPro" id="IPR058575">
    <property type="entry name" value="NTP_transf_8_dom"/>
</dbReference>
<reference evidence="2 3" key="1">
    <citation type="submission" date="2018-04" db="EMBL/GenBank/DDBJ databases">
        <title>Pelagivirga bohaiensis gen. nov., sp. nov., a bacterium isolated from the Bohai Sea.</title>
        <authorList>
            <person name="Ji X."/>
        </authorList>
    </citation>
    <scope>NUCLEOTIDE SEQUENCE [LARGE SCALE GENOMIC DNA]</scope>
    <source>
        <strain evidence="2 3">BH-SD16</strain>
    </source>
</reference>
<feature type="domain" description="Nucleotidyltransferase-like" evidence="1">
    <location>
        <begin position="2"/>
        <end position="155"/>
    </location>
</feature>
<gene>
    <name evidence="2" type="ORF">DC363_08140</name>
</gene>
<organism evidence="2 3">
    <name type="scientific">Thalassorhabdomicrobium marinisediminis</name>
    <dbReference type="NCBI Taxonomy" id="2170577"/>
    <lineage>
        <taxon>Bacteria</taxon>
        <taxon>Pseudomonadati</taxon>
        <taxon>Pseudomonadota</taxon>
        <taxon>Alphaproteobacteria</taxon>
        <taxon>Rhodobacterales</taxon>
        <taxon>Paracoccaceae</taxon>
        <taxon>Thalassorhabdomicrobium</taxon>
    </lineage>
</organism>
<comment type="caution">
    <text evidence="2">The sequence shown here is derived from an EMBL/GenBank/DDBJ whole genome shotgun (WGS) entry which is preliminary data.</text>
</comment>
<evidence type="ECO:0000313" key="3">
    <source>
        <dbReference type="Proteomes" id="UP000244817"/>
    </source>
</evidence>
<dbReference type="Pfam" id="PF12281">
    <property type="entry name" value="NTP_transf_8"/>
    <property type="match status" value="1"/>
</dbReference>
<evidence type="ECO:0000259" key="1">
    <source>
        <dbReference type="Pfam" id="PF12281"/>
    </source>
</evidence>
<dbReference type="RefSeq" id="WP_108640630.1">
    <property type="nucleotide sequence ID" value="NZ_QCYG01000004.1"/>
</dbReference>
<proteinExistence type="predicted"/>
<evidence type="ECO:0000313" key="2">
    <source>
        <dbReference type="EMBL" id="PVA07095.1"/>
    </source>
</evidence>